<reference evidence="1 2" key="1">
    <citation type="journal article" date="2014" name="Nature">
        <title>The genome of the recently domesticated crop plant sugar beet (Beta vulgaris).</title>
        <authorList>
            <person name="Dohm J.C."/>
            <person name="Minoche A.E."/>
            <person name="Holtgrawe D."/>
            <person name="Capella-Gutierrez S."/>
            <person name="Zakrzewski F."/>
            <person name="Tafer H."/>
            <person name="Rupp O."/>
            <person name="Sorensen T.R."/>
            <person name="Stracke R."/>
            <person name="Reinhardt R."/>
            <person name="Goesmann A."/>
            <person name="Kraft T."/>
            <person name="Schulz B."/>
            <person name="Stadler P.F."/>
            <person name="Schmidt T."/>
            <person name="Gabaldon T."/>
            <person name="Lehrach H."/>
            <person name="Weisshaar B."/>
            <person name="Himmelbauer H."/>
        </authorList>
    </citation>
    <scope>NUCLEOTIDE SEQUENCE [LARGE SCALE GENOMIC DNA]</scope>
    <source>
        <tissue evidence="1">Taproot</tissue>
    </source>
</reference>
<organism evidence="1 2">
    <name type="scientific">Beta vulgaris subsp. vulgaris</name>
    <name type="common">Beet</name>
    <dbReference type="NCBI Taxonomy" id="3555"/>
    <lineage>
        <taxon>Eukaryota</taxon>
        <taxon>Viridiplantae</taxon>
        <taxon>Streptophyta</taxon>
        <taxon>Embryophyta</taxon>
        <taxon>Tracheophyta</taxon>
        <taxon>Spermatophyta</taxon>
        <taxon>Magnoliopsida</taxon>
        <taxon>eudicotyledons</taxon>
        <taxon>Gunneridae</taxon>
        <taxon>Pentapetalae</taxon>
        <taxon>Caryophyllales</taxon>
        <taxon>Chenopodiaceae</taxon>
        <taxon>Betoideae</taxon>
        <taxon>Beta</taxon>
    </lineage>
</organism>
<keyword evidence="2" id="KW-1185">Reference proteome</keyword>
<dbReference type="ExpressionAtlas" id="A0A0J8BWH5">
    <property type="expression patterns" value="baseline"/>
</dbReference>
<dbReference type="Gramene" id="KMT05915">
    <property type="protein sequence ID" value="KMT05915"/>
    <property type="gene ID" value="BVRB_7g164960"/>
</dbReference>
<gene>
    <name evidence="1" type="ORF">BVRB_7g164960</name>
</gene>
<protein>
    <submittedName>
        <fullName evidence="1">Uncharacterized protein</fullName>
    </submittedName>
</protein>
<dbReference type="Proteomes" id="UP000035740">
    <property type="component" value="Chromosome 7"/>
</dbReference>
<proteinExistence type="predicted"/>
<evidence type="ECO:0000313" key="1">
    <source>
        <dbReference type="EMBL" id="KMT05915.1"/>
    </source>
</evidence>
<name>A0A0J8BWH5_BETVV</name>
<dbReference type="EMBL" id="KQ090145">
    <property type="protein sequence ID" value="KMT05915.1"/>
    <property type="molecule type" value="Genomic_DNA"/>
</dbReference>
<accession>A0A0J8BWH5</accession>
<sequence>MCNNFLLKKLVKLFGIHFGEHDVYFGESDDNFIVIR</sequence>
<evidence type="ECO:0000313" key="2">
    <source>
        <dbReference type="Proteomes" id="UP000035740"/>
    </source>
</evidence>
<dbReference type="AlphaFoldDB" id="A0A0J8BWH5"/>